<dbReference type="InterPro" id="IPR045004">
    <property type="entry name" value="ECH_dom"/>
</dbReference>
<dbReference type="PANTHER" id="PTHR43176">
    <property type="entry name" value="3-HYDROXYISOBUTYRYL-COA HYDROLASE-RELATED"/>
    <property type="match status" value="1"/>
</dbReference>
<dbReference type="KEGG" id="cber:B5D82_06120"/>
<keyword evidence="6" id="KW-1185">Reference proteome</keyword>
<dbReference type="GO" id="GO:0006574">
    <property type="term" value="P:L-valine catabolic process"/>
    <property type="evidence" value="ECO:0007669"/>
    <property type="project" value="TreeGrafter"/>
</dbReference>
<name>A0A222G656_9GAMM</name>
<dbReference type="Proteomes" id="UP000202259">
    <property type="component" value="Chromosome"/>
</dbReference>
<dbReference type="PANTHER" id="PTHR43176:SF3">
    <property type="entry name" value="3-HYDROXYISOBUTYRYL-COA HYDROLASE, MITOCHONDRIAL"/>
    <property type="match status" value="1"/>
</dbReference>
<dbReference type="SUPFAM" id="SSF52096">
    <property type="entry name" value="ClpP/crotonase"/>
    <property type="match status" value="1"/>
</dbReference>
<evidence type="ECO:0000256" key="3">
    <source>
        <dbReference type="ARBA" id="ARBA00022801"/>
    </source>
</evidence>
<dbReference type="RefSeq" id="WP_081149997.1">
    <property type="nucleotide sequence ID" value="NZ_CP020465.1"/>
</dbReference>
<gene>
    <name evidence="5" type="ORF">B5D82_06120</name>
</gene>
<dbReference type="GO" id="GO:0003860">
    <property type="term" value="F:3-hydroxyisobutyryl-CoA hydrolase activity"/>
    <property type="evidence" value="ECO:0007669"/>
    <property type="project" value="UniProtKB-EC"/>
</dbReference>
<dbReference type="CDD" id="cd06558">
    <property type="entry name" value="crotonase-like"/>
    <property type="match status" value="1"/>
</dbReference>
<evidence type="ECO:0000259" key="4">
    <source>
        <dbReference type="Pfam" id="PF16113"/>
    </source>
</evidence>
<dbReference type="GO" id="GO:0005829">
    <property type="term" value="C:cytosol"/>
    <property type="evidence" value="ECO:0007669"/>
    <property type="project" value="TreeGrafter"/>
</dbReference>
<keyword evidence="3" id="KW-0378">Hydrolase</keyword>
<organism evidence="5 6">
    <name type="scientific">Cognaticolwellia beringensis</name>
    <dbReference type="NCBI Taxonomy" id="1967665"/>
    <lineage>
        <taxon>Bacteria</taxon>
        <taxon>Pseudomonadati</taxon>
        <taxon>Pseudomonadota</taxon>
        <taxon>Gammaproteobacteria</taxon>
        <taxon>Alteromonadales</taxon>
        <taxon>Colwelliaceae</taxon>
        <taxon>Cognaticolwellia</taxon>
    </lineage>
</organism>
<dbReference type="Pfam" id="PF16113">
    <property type="entry name" value="ECH_2"/>
    <property type="match status" value="1"/>
</dbReference>
<dbReference type="InterPro" id="IPR032259">
    <property type="entry name" value="HIBYL-CoA-H"/>
</dbReference>
<dbReference type="EC" id="3.1.2.4" evidence="2"/>
<dbReference type="InterPro" id="IPR029045">
    <property type="entry name" value="ClpP/crotonase-like_dom_sf"/>
</dbReference>
<dbReference type="OrthoDB" id="9790967at2"/>
<dbReference type="AlphaFoldDB" id="A0A222G656"/>
<evidence type="ECO:0000256" key="2">
    <source>
        <dbReference type="ARBA" id="ARBA00011915"/>
    </source>
</evidence>
<proteinExistence type="predicted"/>
<dbReference type="Gene3D" id="3.90.226.10">
    <property type="entry name" value="2-enoyl-CoA Hydratase, Chain A, domain 1"/>
    <property type="match status" value="1"/>
</dbReference>
<keyword evidence="5" id="KW-0413">Isomerase</keyword>
<feature type="domain" description="Enoyl-CoA hydratase/isomerase" evidence="4">
    <location>
        <begin position="18"/>
        <end position="380"/>
    </location>
</feature>
<dbReference type="GO" id="GO:0016853">
    <property type="term" value="F:isomerase activity"/>
    <property type="evidence" value="ECO:0007669"/>
    <property type="project" value="UniProtKB-KW"/>
</dbReference>
<comment type="catalytic activity">
    <reaction evidence="1">
        <text>3-hydroxy-2-methylpropanoyl-CoA + H2O = 3-hydroxy-2-methylpropanoate + CoA + H(+)</text>
        <dbReference type="Rhea" id="RHEA:20888"/>
        <dbReference type="ChEBI" id="CHEBI:11805"/>
        <dbReference type="ChEBI" id="CHEBI:15377"/>
        <dbReference type="ChEBI" id="CHEBI:15378"/>
        <dbReference type="ChEBI" id="CHEBI:57287"/>
        <dbReference type="ChEBI" id="CHEBI:57340"/>
        <dbReference type="EC" id="3.1.2.4"/>
    </reaction>
</comment>
<reference evidence="5 6" key="1">
    <citation type="submission" date="2017-08" db="EMBL/GenBank/DDBJ databases">
        <title>Complete genome of Colwellia sp. NB097-1, a psychrophile bacterium ioslated from Bering Sea.</title>
        <authorList>
            <person name="Chen X."/>
        </authorList>
    </citation>
    <scope>NUCLEOTIDE SEQUENCE [LARGE SCALE GENOMIC DNA]</scope>
    <source>
        <strain evidence="5 6">NB097-1</strain>
    </source>
</reference>
<evidence type="ECO:0000256" key="1">
    <source>
        <dbReference type="ARBA" id="ARBA00001709"/>
    </source>
</evidence>
<evidence type="ECO:0000313" key="6">
    <source>
        <dbReference type="Proteomes" id="UP000202259"/>
    </source>
</evidence>
<protein>
    <recommendedName>
        <fullName evidence="2">3-hydroxyisobutyryl-CoA hydrolase</fullName>
        <ecNumber evidence="2">3.1.2.4</ecNumber>
    </recommendedName>
</protein>
<accession>A0A222G656</accession>
<evidence type="ECO:0000313" key="5">
    <source>
        <dbReference type="EMBL" id="ASP47376.1"/>
    </source>
</evidence>
<dbReference type="EMBL" id="CP020465">
    <property type="protein sequence ID" value="ASP47376.1"/>
    <property type="molecule type" value="Genomic_DNA"/>
</dbReference>
<sequence length="388" mass="43049">MSPVIFSEIKTKNNKRIAFAELNAPKSLNALNMSMFVLLHKQLLAWQSNDEIAMVIIQGAGDKAFCAGGDVVSLCHVLKEERENSANIESNYLTQTSASIINDETIIASFGHEFFSLEYQVDQLIHEFTKPILVWGDGYIMGGGIGLFAGASHKVVTEKTLLAMPEITIGLYPDVGASWFLNKMPNNIGLFLGMTGAIFNAADALNIGLANVGINSSFKNDVIADLSNIDWQSNNENYDLLDQALSKFVQQSEQAFKSMLSNIVEHQAVITQLTHFDNGADIYQAILALETDNDWLQRAQGKLRKGSPLSAIITYQHLIMSRDLTLAECFAADINLSLRCCQYPELSEGVRALLIDKDKSPRWTYENINDIPAELLTWFFTPLKNLSK</sequence>